<dbReference type="InterPro" id="IPR037176">
    <property type="entry name" value="Osmotin/thaumatin-like_sf"/>
</dbReference>
<dbReference type="GeneID" id="63779773"/>
<dbReference type="STRING" id="1141098.A0A1Y2E7N3"/>
<dbReference type="AlphaFoldDB" id="A0A1Y2E7N3"/>
<proteinExistence type="predicted"/>
<dbReference type="Pfam" id="PF00314">
    <property type="entry name" value="Thaumatin"/>
    <property type="match status" value="1"/>
</dbReference>
<evidence type="ECO:0000256" key="1">
    <source>
        <dbReference type="SAM" id="Phobius"/>
    </source>
</evidence>
<comment type="caution">
    <text evidence="2">The sequence shown here is derived from an EMBL/GenBank/DDBJ whole genome shotgun (WGS) entry which is preliminary data.</text>
</comment>
<reference evidence="2 3" key="1">
    <citation type="submission" date="2016-07" db="EMBL/GenBank/DDBJ databases">
        <title>Pervasive Adenine N6-methylation of Active Genes in Fungi.</title>
        <authorList>
            <consortium name="DOE Joint Genome Institute"/>
            <person name="Mondo S.J."/>
            <person name="Dannebaum R.O."/>
            <person name="Kuo R.C."/>
            <person name="Labutti K."/>
            <person name="Haridas S."/>
            <person name="Kuo A."/>
            <person name="Salamov A."/>
            <person name="Ahrendt S.R."/>
            <person name="Lipzen A."/>
            <person name="Sullivan W."/>
            <person name="Andreopoulos W.B."/>
            <person name="Clum A."/>
            <person name="Lindquist E."/>
            <person name="Daum C."/>
            <person name="Ramamoorthy G.K."/>
            <person name="Gryganskyi A."/>
            <person name="Culley D."/>
            <person name="Magnuson J.K."/>
            <person name="James T.Y."/>
            <person name="O'Malley M.A."/>
            <person name="Stajich J.E."/>
            <person name="Spatafora J.W."/>
            <person name="Visel A."/>
            <person name="Grigoriev I.V."/>
        </authorList>
    </citation>
    <scope>NUCLEOTIDE SEQUENCE [LARGE SCALE GENOMIC DNA]</scope>
    <source>
        <strain evidence="2 3">CBS 129021</strain>
    </source>
</reference>
<dbReference type="PROSITE" id="PS51367">
    <property type="entry name" value="THAUMATIN_2"/>
    <property type="match status" value="1"/>
</dbReference>
<name>A0A1Y2E7N3_9PEZI</name>
<keyword evidence="3" id="KW-1185">Reference proteome</keyword>
<dbReference type="InterPro" id="IPR001938">
    <property type="entry name" value="Thaumatin"/>
</dbReference>
<dbReference type="PANTHER" id="PTHR31048">
    <property type="entry name" value="OS03G0233200 PROTEIN"/>
    <property type="match status" value="1"/>
</dbReference>
<dbReference type="InParanoid" id="A0A1Y2E7N3"/>
<dbReference type="PRINTS" id="PR00347">
    <property type="entry name" value="THAUMATIN"/>
</dbReference>
<dbReference type="SMART" id="SM00205">
    <property type="entry name" value="THN"/>
    <property type="match status" value="1"/>
</dbReference>
<dbReference type="Proteomes" id="UP000193689">
    <property type="component" value="Unassembled WGS sequence"/>
</dbReference>
<protein>
    <submittedName>
        <fullName evidence="2">Thaumatin family protein</fullName>
    </submittedName>
</protein>
<dbReference type="OrthoDB" id="430315at2759"/>
<evidence type="ECO:0000313" key="2">
    <source>
        <dbReference type="EMBL" id="ORY67334.1"/>
    </source>
</evidence>
<dbReference type="EMBL" id="MCFJ01000004">
    <property type="protein sequence ID" value="ORY67334.1"/>
    <property type="molecule type" value="Genomic_DNA"/>
</dbReference>
<accession>A0A1Y2E7N3</accession>
<keyword evidence="1" id="KW-1133">Transmembrane helix</keyword>
<sequence length="413" mass="44196">MQPESGHRSSHCFPPRRNEYVAAALILSTLVPTATATVYPSNHKLYKFDYHPKSQGYQEPIRPLSKRQNPIPLIVTNSCGDTIWPGLATQSGEGPESSGFELGPGETRNMTVGSSWAGRVWGRTNCTTGDDTATCATGDCFGRLECEFSGQVPVTLAEFTLSGGVTGRQTFYDISLVDGYNLPVGLVYHPAGNTTNIPPNFVNAACIATPGYLMAPNRTGTYYTNSSFPMPYDTSQTNGGIADWCPWDLQAFPPSKPGDGIFPYPDDQIQRPVFDPCKSACASTNDPSACCTGKYDDPNVCKRSNYANAAKTICPDAYSFAYDDQTSTFIIPSGGGWEVVFCPEGRSTDILSTFGAQLQQIASSGQVTDQVKDTAMNLTYIESRPSGAANLKMPNLLAGVVAAVVAVVAAITL</sequence>
<evidence type="ECO:0000313" key="3">
    <source>
        <dbReference type="Proteomes" id="UP000193689"/>
    </source>
</evidence>
<organism evidence="2 3">
    <name type="scientific">Pseudomassariella vexata</name>
    <dbReference type="NCBI Taxonomy" id="1141098"/>
    <lineage>
        <taxon>Eukaryota</taxon>
        <taxon>Fungi</taxon>
        <taxon>Dikarya</taxon>
        <taxon>Ascomycota</taxon>
        <taxon>Pezizomycotina</taxon>
        <taxon>Sordariomycetes</taxon>
        <taxon>Xylariomycetidae</taxon>
        <taxon>Amphisphaeriales</taxon>
        <taxon>Pseudomassariaceae</taxon>
        <taxon>Pseudomassariella</taxon>
    </lineage>
</organism>
<gene>
    <name evidence="2" type="ORF">BCR38DRAFT_482957</name>
</gene>
<keyword evidence="1" id="KW-0812">Transmembrane</keyword>
<keyword evidence="1" id="KW-0472">Membrane</keyword>
<dbReference type="RefSeq" id="XP_040717958.1">
    <property type="nucleotide sequence ID" value="XM_040863561.1"/>
</dbReference>
<dbReference type="Gene3D" id="2.60.110.10">
    <property type="entry name" value="Thaumatin"/>
    <property type="match status" value="1"/>
</dbReference>
<dbReference type="SUPFAM" id="SSF49870">
    <property type="entry name" value="Osmotin, thaumatin-like protein"/>
    <property type="match status" value="1"/>
</dbReference>
<feature type="transmembrane region" description="Helical" evidence="1">
    <location>
        <begin position="20"/>
        <end position="39"/>
    </location>
</feature>